<accession>A0A0K1R214</accession>
<organism evidence="1 2">
    <name type="scientific">Testudinid alphaherpesvirus 3</name>
    <dbReference type="NCBI Taxonomy" id="2560801"/>
    <lineage>
        <taxon>Viruses</taxon>
        <taxon>Duplodnaviria</taxon>
        <taxon>Heunggongvirae</taxon>
        <taxon>Peploviricota</taxon>
        <taxon>Herviviricetes</taxon>
        <taxon>Herpesvirales</taxon>
        <taxon>Orthoherpesviridae</taxon>
        <taxon>Alphaherpesvirinae</taxon>
        <taxon>Scutavirus</taxon>
        <taxon>Scutavirus testudinidalpha3</taxon>
    </lineage>
</organism>
<reference evidence="1 2" key="1">
    <citation type="journal article" date="2015" name="PLoS ONE">
        <title>A Genomic Approach to Unravel Host-Pathogen Interaction in Chelonians: The Example of Testudinid Herpesvirus 3.</title>
        <authorList>
            <person name="Origgi F.C."/>
            <person name="Tecilla M."/>
            <person name="Pilo P."/>
            <person name="Aloisio F."/>
            <person name="Otten P."/>
            <person name="Aguilar-Bultet L."/>
            <person name="Sattler U."/>
            <person name="Roccabianca P."/>
            <person name="Romero C.H."/>
            <person name="Bloom D.C."/>
            <person name="Jacobson E.R."/>
        </authorList>
    </citation>
    <scope>NUCLEOTIDE SEQUENCE [LARGE SCALE GENOMIC DNA]</scope>
    <source>
        <strain evidence="1">US1976/98</strain>
    </source>
</reference>
<dbReference type="Proteomes" id="UP000100290">
    <property type="component" value="Segment"/>
</dbReference>
<evidence type="ECO:0000313" key="2">
    <source>
        <dbReference type="Proteomes" id="UP000100290"/>
    </source>
</evidence>
<name>A0A0K1R214_9ALPH</name>
<evidence type="ECO:0000313" key="1">
    <source>
        <dbReference type="EMBL" id="AKV40741.1"/>
    </source>
</evidence>
<proteinExistence type="predicted"/>
<dbReference type="EMBL" id="KT008627">
    <property type="protein sequence ID" value="AKV40741.1"/>
    <property type="molecule type" value="Genomic_DNA"/>
</dbReference>
<sequence>MVVCPAVSGQSARLKHTRIVEFRSVASFVSPNAYTADPLFFSANPVTSFRPKIPKIHSSRTNAIYFWGKKSRDWDGQYTKIPLYANQLDEPQKLDIFT</sequence>
<gene>
    <name evidence="1" type="primary">ORF94</name>
</gene>
<protein>
    <submittedName>
        <fullName evidence="1">Uncharacterized protein</fullName>
    </submittedName>
</protein>